<dbReference type="InterPro" id="IPR051783">
    <property type="entry name" value="NAD(P)-dependent_oxidoreduct"/>
</dbReference>
<dbReference type="EMBL" id="JBEZFP010000091">
    <property type="protein sequence ID" value="MEU8137529.1"/>
    <property type="molecule type" value="Genomic_DNA"/>
</dbReference>
<dbReference type="Gene3D" id="3.40.50.720">
    <property type="entry name" value="NAD(P)-binding Rossmann-like Domain"/>
    <property type="match status" value="1"/>
</dbReference>
<dbReference type="Proteomes" id="UP001551482">
    <property type="component" value="Unassembled WGS sequence"/>
</dbReference>
<dbReference type="SUPFAM" id="SSF51735">
    <property type="entry name" value="NAD(P)-binding Rossmann-fold domains"/>
    <property type="match status" value="1"/>
</dbReference>
<evidence type="ECO:0000256" key="1">
    <source>
        <dbReference type="SAM" id="MobiDB-lite"/>
    </source>
</evidence>
<reference evidence="3 4" key="1">
    <citation type="submission" date="2024-06" db="EMBL/GenBank/DDBJ databases">
        <title>The Natural Products Discovery Center: Release of the First 8490 Sequenced Strains for Exploring Actinobacteria Biosynthetic Diversity.</title>
        <authorList>
            <person name="Kalkreuter E."/>
            <person name="Kautsar S.A."/>
            <person name="Yang D."/>
            <person name="Bader C.D."/>
            <person name="Teijaro C.N."/>
            <person name="Fluegel L."/>
            <person name="Davis C.M."/>
            <person name="Simpson J.R."/>
            <person name="Lauterbach L."/>
            <person name="Steele A.D."/>
            <person name="Gui C."/>
            <person name="Meng S."/>
            <person name="Li G."/>
            <person name="Viehrig K."/>
            <person name="Ye F."/>
            <person name="Su P."/>
            <person name="Kiefer A.F."/>
            <person name="Nichols A."/>
            <person name="Cepeda A.J."/>
            <person name="Yan W."/>
            <person name="Fan B."/>
            <person name="Jiang Y."/>
            <person name="Adhikari A."/>
            <person name="Zheng C.-J."/>
            <person name="Schuster L."/>
            <person name="Cowan T.M."/>
            <person name="Smanski M.J."/>
            <person name="Chevrette M.G."/>
            <person name="De Carvalho L.P.S."/>
            <person name="Shen B."/>
        </authorList>
    </citation>
    <scope>NUCLEOTIDE SEQUENCE [LARGE SCALE GENOMIC DNA]</scope>
    <source>
        <strain evidence="3 4">NPDC048946</strain>
    </source>
</reference>
<dbReference type="PANTHER" id="PTHR48079">
    <property type="entry name" value="PROTEIN YEEZ"/>
    <property type="match status" value="1"/>
</dbReference>
<dbReference type="InterPro" id="IPR013120">
    <property type="entry name" value="FAR_NAD-bd"/>
</dbReference>
<feature type="region of interest" description="Disordered" evidence="1">
    <location>
        <begin position="21"/>
        <end position="57"/>
    </location>
</feature>
<keyword evidence="4" id="KW-1185">Reference proteome</keyword>
<accession>A0ABV3DQU5</accession>
<gene>
    <name evidence="3" type="ORF">AB0C36_28960</name>
</gene>
<dbReference type="PANTHER" id="PTHR48079:SF6">
    <property type="entry name" value="NAD(P)-BINDING DOMAIN-CONTAINING PROTEIN-RELATED"/>
    <property type="match status" value="1"/>
</dbReference>
<proteinExistence type="predicted"/>
<evidence type="ECO:0000313" key="4">
    <source>
        <dbReference type="Proteomes" id="UP001551482"/>
    </source>
</evidence>
<sequence>MSRLSEPLCPVRVPVVVPAPVPASAALPSPTPPPDLGALPVPTEEPAEDGDPPSDPPVVLLTGATGVVGEAIARALRADFYVVALRGRRASSHAHAEVPVDLASPRLGLDSGAWSDLAARADVVVHAGGRACFDDNADDFHCVNVSGSRRVAELAHDADAPLIHISTAFVGHIDQAREAAAFLPGDCAARPLTYLESKIAAERAVAASDARACVVRPSVVMGDTGTGWTPEPQSVHGHIKMLLSGVATSACGPHQRLDMIPRDVLARAVAALANVAVRDPSRLPSLYHACAGQAAPTCEEFARQVAETAWRAGLRLAEPEFHDPAKASLADYPGWRTLPGRVRDVLAVQAAGSTILGAGEVFATSLGAPELPGGPAALTADQVLRNVESDVRFVMSARG</sequence>
<dbReference type="RefSeq" id="WP_358359558.1">
    <property type="nucleotide sequence ID" value="NZ_JBEZFP010000091.1"/>
</dbReference>
<comment type="caution">
    <text evidence="3">The sequence shown here is derived from an EMBL/GenBank/DDBJ whole genome shotgun (WGS) entry which is preliminary data.</text>
</comment>
<dbReference type="InterPro" id="IPR036291">
    <property type="entry name" value="NAD(P)-bd_dom_sf"/>
</dbReference>
<evidence type="ECO:0000313" key="3">
    <source>
        <dbReference type="EMBL" id="MEU8137529.1"/>
    </source>
</evidence>
<organism evidence="3 4">
    <name type="scientific">Streptodolium elevatio</name>
    <dbReference type="NCBI Taxonomy" id="3157996"/>
    <lineage>
        <taxon>Bacteria</taxon>
        <taxon>Bacillati</taxon>
        <taxon>Actinomycetota</taxon>
        <taxon>Actinomycetes</taxon>
        <taxon>Kitasatosporales</taxon>
        <taxon>Streptomycetaceae</taxon>
        <taxon>Streptodolium</taxon>
    </lineage>
</organism>
<name>A0ABV3DQU5_9ACTN</name>
<protein>
    <submittedName>
        <fullName evidence="3">SDR family oxidoreductase</fullName>
    </submittedName>
</protein>
<evidence type="ECO:0000259" key="2">
    <source>
        <dbReference type="Pfam" id="PF07993"/>
    </source>
</evidence>
<dbReference type="Pfam" id="PF07993">
    <property type="entry name" value="NAD_binding_4"/>
    <property type="match status" value="1"/>
</dbReference>
<feature type="domain" description="Thioester reductase (TE)" evidence="2">
    <location>
        <begin position="98"/>
        <end position="269"/>
    </location>
</feature>